<dbReference type="PROSITE" id="PS50965">
    <property type="entry name" value="NERD"/>
    <property type="match status" value="1"/>
</dbReference>
<evidence type="ECO:0000256" key="4">
    <source>
        <dbReference type="ARBA" id="ARBA00022741"/>
    </source>
</evidence>
<sequence length="1409" mass="155901">MADERWIEVSPSEFEHEAQGLAYLRERLPDEMPYRAWTNFEFRDSQGRWHEVDAMILTRNTLHIVELKYYSGTITGTDTRWRRENGGGSRSEDSPLMLAQKKARVFASRLKDEFADWATKNGVDHRALMRQVVPYVKADVFLHHPRVRVDLSEESKQDLWGLDATENVSGLPGVTSLILEEPHSGTPIGRNQEKILAELIERVGVQRRERQYGSWTLHASEVLGQGSDWLDLAASHSAVQDRQARIRIHLTPEGASKEEVRRRRQLAEHEFRLMSRLSHDGLMRPVDLLETDMGVGLVYDYDKDYQRLDLWMADQVNGAKLEDQLEIIRQAAETLDYAHRNAVVHRGLWPQAVWVKRERNRLAVKLSDWQTAGSASADAAETGVTSLVRSEATVFGGTDDDGSRADVYRAPEGRWIGPSTDRMGLDVFSLGALAFYVLTGRPPADSPLDLAEKLREQGGLDAAALVPQLGSNIRDAVRSATRPRPSDRTQTVRDFLDQLERPDVDETVVDDPLEATAGTVLVGGRFVVQRRLGKGSTAVGMQVEDRSGEEPMVRVLKLALDDKAAARLEDEAQVMADLPRSPRLVARVEGPIDVDGRQALLLESAGPQTLTELLRERRGRLSLDLTERFGNDLLQAVELLDKAGIVHRDIKPSNLGVRADSNKSKHLVLFDFSASRADPGNLEIGTAPYLDPFLGKDRPQFDSAAERYAAAVVLFEMATGRTPYYGDDPYAAPTVVDDDVTIRPGELDPSVEQPLGEFFRRALARDIADRFDTVQDMRTAWQRVFTGQATTAPEDADELAERAELDTPLTEAGLSARGLSALEPFRVTTVGDLLAVDAVRLNHLSGVAEPSRREVKGRANAWRRRFGEQVALDTDRSGLPTLTHAADLLHAVLTSTRTTSGVEAVDLILGRTGSVDAFATQAELGGSMAKPITSAGTSLLLDRLQDTWAKHDDSLRLLRALERVIDARLDELGQVATPEELADAIRNASAAGPEKPAEARRLAHGLLRIVVDRRRAQLRGEQDAQPLEIRRREKRVLAVARDTRLLDRADSLGAEADALVRRLAAEDDLVPAERVLAGLQKHRQDDDPPTLWDGLRPVRLAAQLSATAAATSIGELYSRDLPAHRAVALVLGGMGVRELHTPKEIHDRVRTRFPSFGSLPNRPGLDSVLRDAGVELIFDETRKAYVSPTVRGDTAGLYTQVPTYVADTAEDLSAGALTQRLKDSIDRRSYLVLGTRPDRMDKLQRILQDQFGGQVLDVTSLLLDELHRMADEGKVPPWTSLVAADAQPETARPRKGLQVVVDRAIPAVIDRLHEAMNDADRPGPVILTETSPLVRYGHGAVLRRLSDLTERRERAVWVLVPQFASHIGAMVDGESVQTSPQQFIPVDSVWIDPRAAQLLEPGDPRGAHA</sequence>
<feature type="domain" description="NERD" evidence="8">
    <location>
        <begin position="12"/>
        <end position="129"/>
    </location>
</feature>
<dbReference type="Pfam" id="PF00069">
    <property type="entry name" value="Pkinase"/>
    <property type="match status" value="2"/>
</dbReference>
<organism evidence="9 11">
    <name type="scientific">Kocuria flava</name>
    <dbReference type="NCBI Taxonomy" id="446860"/>
    <lineage>
        <taxon>Bacteria</taxon>
        <taxon>Bacillati</taxon>
        <taxon>Actinomycetota</taxon>
        <taxon>Actinomycetes</taxon>
        <taxon>Micrococcales</taxon>
        <taxon>Micrococcaceae</taxon>
        <taxon>Kocuria</taxon>
    </lineage>
</organism>
<dbReference type="SUPFAM" id="SSF47789">
    <property type="entry name" value="C-terminal domain of RNA polymerase alpha subunit"/>
    <property type="match status" value="1"/>
</dbReference>
<dbReference type="SMART" id="SM00220">
    <property type="entry name" value="S_TKc"/>
    <property type="match status" value="1"/>
</dbReference>
<feature type="domain" description="Protein kinase" evidence="7">
    <location>
        <begin position="526"/>
        <end position="785"/>
    </location>
</feature>
<dbReference type="KEGG" id="kfv:AS188_03950"/>
<evidence type="ECO:0000256" key="5">
    <source>
        <dbReference type="ARBA" id="ARBA00022777"/>
    </source>
</evidence>
<dbReference type="Proteomes" id="UP000057181">
    <property type="component" value="Chromosome"/>
</dbReference>
<dbReference type="STRING" id="446860.AS188_03950"/>
<evidence type="ECO:0000256" key="6">
    <source>
        <dbReference type="ARBA" id="ARBA00022840"/>
    </source>
</evidence>
<keyword evidence="2" id="KW-0723">Serine/threonine-protein kinase</keyword>
<reference evidence="10 12" key="2">
    <citation type="submission" date="2019-07" db="EMBL/GenBank/DDBJ databases">
        <title>Whole genome shotgun sequence of Kocuria flava NBRC 107626.</title>
        <authorList>
            <person name="Hosoyama A."/>
            <person name="Uohara A."/>
            <person name="Ohji S."/>
            <person name="Ichikawa N."/>
        </authorList>
    </citation>
    <scope>NUCLEOTIDE SEQUENCE [LARGE SCALE GENOMIC DNA]</scope>
    <source>
        <strain evidence="10 12">NBRC 107626</strain>
    </source>
</reference>
<protein>
    <recommendedName>
        <fullName evidence="1">non-specific serine/threonine protein kinase</fullName>
        <ecNumber evidence="1">2.7.11.1</ecNumber>
    </recommendedName>
</protein>
<dbReference type="Gene3D" id="1.10.510.10">
    <property type="entry name" value="Transferase(Phosphotransferase) domain 1"/>
    <property type="match status" value="2"/>
</dbReference>
<name>A0A0U3HUK5_9MICC</name>
<dbReference type="GO" id="GO:0004674">
    <property type="term" value="F:protein serine/threonine kinase activity"/>
    <property type="evidence" value="ECO:0007669"/>
    <property type="project" value="UniProtKB-KW"/>
</dbReference>
<evidence type="ECO:0000313" key="11">
    <source>
        <dbReference type="Proteomes" id="UP000057181"/>
    </source>
</evidence>
<dbReference type="Proteomes" id="UP000321155">
    <property type="component" value="Unassembled WGS sequence"/>
</dbReference>
<dbReference type="InterPro" id="IPR049832">
    <property type="entry name" value="BREX_PglW"/>
</dbReference>
<evidence type="ECO:0000256" key="2">
    <source>
        <dbReference type="ARBA" id="ARBA00022527"/>
    </source>
</evidence>
<evidence type="ECO:0000313" key="12">
    <source>
        <dbReference type="Proteomes" id="UP000321155"/>
    </source>
</evidence>
<keyword evidence="3" id="KW-0808">Transferase</keyword>
<dbReference type="SUPFAM" id="SSF56112">
    <property type="entry name" value="Protein kinase-like (PK-like)"/>
    <property type="match status" value="2"/>
</dbReference>
<evidence type="ECO:0000256" key="3">
    <source>
        <dbReference type="ARBA" id="ARBA00022679"/>
    </source>
</evidence>
<dbReference type="Pfam" id="PF08378">
    <property type="entry name" value="NERD"/>
    <property type="match status" value="1"/>
</dbReference>
<dbReference type="InterPro" id="IPR011009">
    <property type="entry name" value="Kinase-like_dom_sf"/>
</dbReference>
<evidence type="ECO:0000259" key="8">
    <source>
        <dbReference type="PROSITE" id="PS50965"/>
    </source>
</evidence>
<proteinExistence type="predicted"/>
<dbReference type="InterPro" id="IPR011528">
    <property type="entry name" value="NERD"/>
</dbReference>
<dbReference type="PANTHER" id="PTHR43289">
    <property type="entry name" value="MITOGEN-ACTIVATED PROTEIN KINASE KINASE KINASE 20-RELATED"/>
    <property type="match status" value="1"/>
</dbReference>
<feature type="domain" description="Protein kinase" evidence="7">
    <location>
        <begin position="217"/>
        <end position="504"/>
    </location>
</feature>
<dbReference type="EMBL" id="BJZR01000001">
    <property type="protein sequence ID" value="GEO90699.1"/>
    <property type="molecule type" value="Genomic_DNA"/>
</dbReference>
<keyword evidence="12" id="KW-1185">Reference proteome</keyword>
<accession>A0A0U3HUK5</accession>
<keyword evidence="6" id="KW-0067">ATP-binding</keyword>
<dbReference type="InterPro" id="IPR000719">
    <property type="entry name" value="Prot_kinase_dom"/>
</dbReference>
<evidence type="ECO:0000313" key="9">
    <source>
        <dbReference type="EMBL" id="ALU39039.1"/>
    </source>
</evidence>
<keyword evidence="4" id="KW-0547">Nucleotide-binding</keyword>
<dbReference type="NCBIfam" id="NF033442">
    <property type="entry name" value="BREX_PglW"/>
    <property type="match status" value="1"/>
</dbReference>
<dbReference type="EMBL" id="CP013254">
    <property type="protein sequence ID" value="ALU39039.1"/>
    <property type="molecule type" value="Genomic_DNA"/>
</dbReference>
<dbReference type="RefSeq" id="WP_058857751.1">
    <property type="nucleotide sequence ID" value="NZ_BJZR01000001.1"/>
</dbReference>
<gene>
    <name evidence="9" type="ORF">AS188_03950</name>
    <name evidence="10" type="ORF">KFL01_00050</name>
</gene>
<reference evidence="9 11" key="1">
    <citation type="submission" date="2015-11" db="EMBL/GenBank/DDBJ databases">
        <title>Complete Genome Sequence of Kocuria flava strain HO-9041.</title>
        <authorList>
            <person name="Zhou M."/>
            <person name="Dai J."/>
        </authorList>
    </citation>
    <scope>NUCLEOTIDE SEQUENCE [LARGE SCALE GENOMIC DNA]</scope>
    <source>
        <strain evidence="9 11">HO-9041</strain>
    </source>
</reference>
<dbReference type="GO" id="GO:0005524">
    <property type="term" value="F:ATP binding"/>
    <property type="evidence" value="ECO:0007669"/>
    <property type="project" value="UniProtKB-KW"/>
</dbReference>
<evidence type="ECO:0000259" key="7">
    <source>
        <dbReference type="PROSITE" id="PS50011"/>
    </source>
</evidence>
<evidence type="ECO:0000256" key="1">
    <source>
        <dbReference type="ARBA" id="ARBA00012513"/>
    </source>
</evidence>
<dbReference type="EC" id="2.7.11.1" evidence="1"/>
<evidence type="ECO:0000313" key="10">
    <source>
        <dbReference type="EMBL" id="GEO90699.1"/>
    </source>
</evidence>
<dbReference type="PROSITE" id="PS50011">
    <property type="entry name" value="PROTEIN_KINASE_DOM"/>
    <property type="match status" value="2"/>
</dbReference>
<dbReference type="PANTHER" id="PTHR43289:SF6">
    <property type="entry name" value="SERINE_THREONINE-PROTEIN KINASE NEKL-3"/>
    <property type="match status" value="1"/>
</dbReference>
<keyword evidence="5 10" id="KW-0418">Kinase</keyword>